<name>A0ABY7FS73_MYAAR</name>
<reference evidence="1" key="1">
    <citation type="submission" date="2022-11" db="EMBL/GenBank/DDBJ databases">
        <title>Centuries of genome instability and evolution in soft-shell clam transmissible cancer (bioRxiv).</title>
        <authorList>
            <person name="Hart S.F.M."/>
            <person name="Yonemitsu M.A."/>
            <person name="Giersch R.M."/>
            <person name="Beal B.F."/>
            <person name="Arriagada G."/>
            <person name="Davis B.W."/>
            <person name="Ostrander E.A."/>
            <person name="Goff S.P."/>
            <person name="Metzger M.J."/>
        </authorList>
    </citation>
    <scope>NUCLEOTIDE SEQUENCE</scope>
    <source>
        <strain evidence="1">MELC-2E11</strain>
        <tissue evidence="1">Siphon/mantle</tissue>
    </source>
</reference>
<sequence length="92" mass="10273">MELYIITEVLTRLTIPTTPAPEIIPPPEAASWWSVGIGTEERTQHELLFFSQGPVDGYLSGCDNKMVEGNEPGTYFCSHAFLCKSSARYEFV</sequence>
<gene>
    <name evidence="1" type="ORF">MAR_037388</name>
</gene>
<evidence type="ECO:0000313" key="1">
    <source>
        <dbReference type="EMBL" id="WAR23719.1"/>
    </source>
</evidence>
<evidence type="ECO:0000313" key="2">
    <source>
        <dbReference type="Proteomes" id="UP001164746"/>
    </source>
</evidence>
<keyword evidence="2" id="KW-1185">Reference proteome</keyword>
<dbReference type="Proteomes" id="UP001164746">
    <property type="component" value="Chromosome 13"/>
</dbReference>
<proteinExistence type="predicted"/>
<protein>
    <submittedName>
        <fullName evidence="1">Uncharacterized protein</fullName>
    </submittedName>
</protein>
<dbReference type="EMBL" id="CP111024">
    <property type="protein sequence ID" value="WAR23719.1"/>
    <property type="molecule type" value="Genomic_DNA"/>
</dbReference>
<organism evidence="1 2">
    <name type="scientific">Mya arenaria</name>
    <name type="common">Soft-shell clam</name>
    <dbReference type="NCBI Taxonomy" id="6604"/>
    <lineage>
        <taxon>Eukaryota</taxon>
        <taxon>Metazoa</taxon>
        <taxon>Spiralia</taxon>
        <taxon>Lophotrochozoa</taxon>
        <taxon>Mollusca</taxon>
        <taxon>Bivalvia</taxon>
        <taxon>Autobranchia</taxon>
        <taxon>Heteroconchia</taxon>
        <taxon>Euheterodonta</taxon>
        <taxon>Imparidentia</taxon>
        <taxon>Neoheterodontei</taxon>
        <taxon>Myida</taxon>
        <taxon>Myoidea</taxon>
        <taxon>Myidae</taxon>
        <taxon>Mya</taxon>
    </lineage>
</organism>
<accession>A0ABY7FS73</accession>